<comment type="similarity">
    <text evidence="2">Belongs to the YkuD family.</text>
</comment>
<organism evidence="9 10">
    <name type="scientific">Fuscovulum blasticum DSM 2131</name>
    <dbReference type="NCBI Taxonomy" id="1188250"/>
    <lineage>
        <taxon>Bacteria</taxon>
        <taxon>Pseudomonadati</taxon>
        <taxon>Pseudomonadota</taxon>
        <taxon>Alphaproteobacteria</taxon>
        <taxon>Rhodobacterales</taxon>
        <taxon>Paracoccaceae</taxon>
        <taxon>Pseudogemmobacter</taxon>
    </lineage>
</organism>
<protein>
    <recommendedName>
        <fullName evidence="8">L,D-TPase catalytic domain-containing protein</fullName>
    </recommendedName>
</protein>
<keyword evidence="5 7" id="KW-0573">Peptidoglycan synthesis</keyword>
<comment type="caution">
    <text evidence="9">The sequence shown here is derived from an EMBL/GenBank/DDBJ whole genome shotgun (WGS) entry which is preliminary data.</text>
</comment>
<sequence>MKTIARLFALLVLLAVIGAAALLWVRPAPAPVPQPLPPLVGTVDRIVIEKAARRMVLMQAGQAVRSYRIALGFTPAGDKARQGDGRTPEGVFTINRRNDKSAYHLSLGLDYPQAEDRARARAGGYDPGGDIMIHGQPNSLPEGYIVKGDWTAGCIAVTNAEMREIWAATPTGTPVEIRP</sequence>
<keyword evidence="3" id="KW-0808">Transferase</keyword>
<evidence type="ECO:0000256" key="1">
    <source>
        <dbReference type="ARBA" id="ARBA00004752"/>
    </source>
</evidence>
<proteinExistence type="inferred from homology"/>
<dbReference type="GO" id="GO:0009252">
    <property type="term" value="P:peptidoglycan biosynthetic process"/>
    <property type="evidence" value="ECO:0007669"/>
    <property type="project" value="UniProtKB-UniPathway"/>
</dbReference>
<accession>A0A2T4JC39</accession>
<comment type="pathway">
    <text evidence="1 7">Cell wall biogenesis; peptidoglycan biosynthesis.</text>
</comment>
<dbReference type="GO" id="GO:0071555">
    <property type="term" value="P:cell wall organization"/>
    <property type="evidence" value="ECO:0007669"/>
    <property type="project" value="UniProtKB-UniRule"/>
</dbReference>
<dbReference type="AlphaFoldDB" id="A0A2T4JC39"/>
<dbReference type="PROSITE" id="PS52029">
    <property type="entry name" value="LD_TPASE"/>
    <property type="match status" value="1"/>
</dbReference>
<dbReference type="Pfam" id="PF03734">
    <property type="entry name" value="YkuD"/>
    <property type="match status" value="1"/>
</dbReference>
<dbReference type="EMBL" id="PZKE01000004">
    <property type="protein sequence ID" value="PTE15387.1"/>
    <property type="molecule type" value="Genomic_DNA"/>
</dbReference>
<dbReference type="RefSeq" id="WP_107672636.1">
    <property type="nucleotide sequence ID" value="NZ_PZKE01000004.1"/>
</dbReference>
<dbReference type="PANTHER" id="PTHR36699:SF1">
    <property type="entry name" value="L,D-TRANSPEPTIDASE YAFK-RELATED"/>
    <property type="match status" value="1"/>
</dbReference>
<keyword evidence="10" id="KW-1185">Reference proteome</keyword>
<feature type="active site" description="Proton donor/acceptor" evidence="7">
    <location>
        <position position="134"/>
    </location>
</feature>
<dbReference type="CDD" id="cd16913">
    <property type="entry name" value="YkuD_like"/>
    <property type="match status" value="1"/>
</dbReference>
<dbReference type="Proteomes" id="UP000241362">
    <property type="component" value="Unassembled WGS sequence"/>
</dbReference>
<dbReference type="PANTHER" id="PTHR36699">
    <property type="entry name" value="LD-TRANSPEPTIDASE"/>
    <property type="match status" value="1"/>
</dbReference>
<evidence type="ECO:0000256" key="6">
    <source>
        <dbReference type="ARBA" id="ARBA00023316"/>
    </source>
</evidence>
<keyword evidence="6 7" id="KW-0961">Cell wall biogenesis/degradation</keyword>
<feature type="domain" description="L,D-TPase catalytic" evidence="8">
    <location>
        <begin position="44"/>
        <end position="178"/>
    </location>
</feature>
<dbReference type="InterPro" id="IPR038063">
    <property type="entry name" value="Transpep_catalytic_dom"/>
</dbReference>
<keyword evidence="4 7" id="KW-0133">Cell shape</keyword>
<dbReference type="GO" id="GO:0004180">
    <property type="term" value="F:carboxypeptidase activity"/>
    <property type="evidence" value="ECO:0007669"/>
    <property type="project" value="UniProtKB-ARBA"/>
</dbReference>
<dbReference type="InterPro" id="IPR005490">
    <property type="entry name" value="LD_TPept_cat_dom"/>
</dbReference>
<evidence type="ECO:0000256" key="4">
    <source>
        <dbReference type="ARBA" id="ARBA00022960"/>
    </source>
</evidence>
<dbReference type="UniPathway" id="UPA00219"/>
<gene>
    <name evidence="9" type="ORF">C5F44_06200</name>
</gene>
<dbReference type="Gene3D" id="2.40.440.10">
    <property type="entry name" value="L,D-transpeptidase catalytic domain-like"/>
    <property type="match status" value="1"/>
</dbReference>
<dbReference type="GO" id="GO:0008360">
    <property type="term" value="P:regulation of cell shape"/>
    <property type="evidence" value="ECO:0007669"/>
    <property type="project" value="UniProtKB-UniRule"/>
</dbReference>
<evidence type="ECO:0000256" key="5">
    <source>
        <dbReference type="ARBA" id="ARBA00022984"/>
    </source>
</evidence>
<reference evidence="9 10" key="1">
    <citation type="submission" date="2018-03" db="EMBL/GenBank/DDBJ databases">
        <title>Rhodobacter blasticus.</title>
        <authorList>
            <person name="Meyer T.E."/>
            <person name="Miller S."/>
            <person name="Lodha T."/>
            <person name="Gandham S."/>
            <person name="Chintalapati S."/>
            <person name="Chintalapati V.R."/>
        </authorList>
    </citation>
    <scope>NUCLEOTIDE SEQUENCE [LARGE SCALE GENOMIC DNA]</scope>
    <source>
        <strain evidence="9 10">DSM 2131</strain>
    </source>
</reference>
<feature type="active site" description="Nucleophile" evidence="7">
    <location>
        <position position="154"/>
    </location>
</feature>
<evidence type="ECO:0000256" key="2">
    <source>
        <dbReference type="ARBA" id="ARBA00005992"/>
    </source>
</evidence>
<evidence type="ECO:0000256" key="3">
    <source>
        <dbReference type="ARBA" id="ARBA00022679"/>
    </source>
</evidence>
<evidence type="ECO:0000256" key="7">
    <source>
        <dbReference type="PROSITE-ProRule" id="PRU01373"/>
    </source>
</evidence>
<dbReference type="GO" id="GO:0016740">
    <property type="term" value="F:transferase activity"/>
    <property type="evidence" value="ECO:0007669"/>
    <property type="project" value="UniProtKB-KW"/>
</dbReference>
<evidence type="ECO:0000313" key="10">
    <source>
        <dbReference type="Proteomes" id="UP000241362"/>
    </source>
</evidence>
<evidence type="ECO:0000313" key="9">
    <source>
        <dbReference type="EMBL" id="PTE15387.1"/>
    </source>
</evidence>
<evidence type="ECO:0000259" key="8">
    <source>
        <dbReference type="PROSITE" id="PS52029"/>
    </source>
</evidence>
<dbReference type="SUPFAM" id="SSF141523">
    <property type="entry name" value="L,D-transpeptidase catalytic domain-like"/>
    <property type="match status" value="1"/>
</dbReference>
<name>A0A2T4JC39_FUSBL</name>